<comment type="caution">
    <text evidence="2">The sequence shown here is derived from an EMBL/GenBank/DDBJ whole genome shotgun (WGS) entry which is preliminary data.</text>
</comment>
<feature type="region of interest" description="Disordered" evidence="1">
    <location>
        <begin position="1"/>
        <end position="76"/>
    </location>
</feature>
<name>A0A0F9PAY2_9ZZZZ</name>
<reference evidence="2" key="1">
    <citation type="journal article" date="2015" name="Nature">
        <title>Complex archaea that bridge the gap between prokaryotes and eukaryotes.</title>
        <authorList>
            <person name="Spang A."/>
            <person name="Saw J.H."/>
            <person name="Jorgensen S.L."/>
            <person name="Zaremba-Niedzwiedzka K."/>
            <person name="Martijn J."/>
            <person name="Lind A.E."/>
            <person name="van Eijk R."/>
            <person name="Schleper C."/>
            <person name="Guy L."/>
            <person name="Ettema T.J."/>
        </authorList>
    </citation>
    <scope>NUCLEOTIDE SEQUENCE</scope>
</reference>
<organism evidence="2">
    <name type="scientific">marine sediment metagenome</name>
    <dbReference type="NCBI Taxonomy" id="412755"/>
    <lineage>
        <taxon>unclassified sequences</taxon>
        <taxon>metagenomes</taxon>
        <taxon>ecological metagenomes</taxon>
    </lineage>
</organism>
<feature type="compositionally biased region" description="Polar residues" evidence="1">
    <location>
        <begin position="23"/>
        <end position="33"/>
    </location>
</feature>
<proteinExistence type="predicted"/>
<feature type="compositionally biased region" description="Basic and acidic residues" evidence="1">
    <location>
        <begin position="1"/>
        <end position="12"/>
    </location>
</feature>
<feature type="compositionally biased region" description="Basic and acidic residues" evidence="1">
    <location>
        <begin position="55"/>
        <end position="76"/>
    </location>
</feature>
<dbReference type="EMBL" id="LAZR01005661">
    <property type="protein sequence ID" value="KKM98140.1"/>
    <property type="molecule type" value="Genomic_DNA"/>
</dbReference>
<sequence>MNSEGKKEKSSCPEDDEMAHPLLNSSNISNQNTQGGGGRKQTPLERFADSILNFDNKKTDKGSEKDNKKTVETTENKKIRLVRLASSKKIKRLKKK</sequence>
<dbReference type="AlphaFoldDB" id="A0A0F9PAY2"/>
<evidence type="ECO:0000256" key="1">
    <source>
        <dbReference type="SAM" id="MobiDB-lite"/>
    </source>
</evidence>
<accession>A0A0F9PAY2</accession>
<gene>
    <name evidence="2" type="ORF">LCGC14_1160990</name>
</gene>
<protein>
    <submittedName>
        <fullName evidence="2">Uncharacterized protein</fullName>
    </submittedName>
</protein>
<evidence type="ECO:0000313" key="2">
    <source>
        <dbReference type="EMBL" id="KKM98140.1"/>
    </source>
</evidence>